<sequence>MENSKVFLCRCCFHYKSKKHMRKCSEGHPVCVSCIKKSIYTKIGEGNPSSQCIAMCSDEICNGTYSYELLRSIVGTETMNEMTKIESMNAVYHSNIRDMFVCAHCGYQFSLINKKAYRVKCCPICQKGTCVRCGLKEHPGRTCKVAINDERLHQKGISICPKCRCEFIKDKGCNMIKCSKCGTRFCYVCGKILPDSIGYKHFSYAKKCPKNRCPLRSKISVNRDIEAKLQDILQSFINEDKAISENRSLSIEWSNENENQLIRQENSNKKENLSINKELSHENENQLFIQEISNVNENQLIYQQWSNANENQLIIQNLSKVCENQLIHQQLADVNENQLIDQQLANVNENQLIDQQLANVNENQFQYQELFDRLHSQLSVLF</sequence>
<organism evidence="9 10">
    <name type="scientific">Tritrichomonas musculus</name>
    <dbReference type="NCBI Taxonomy" id="1915356"/>
    <lineage>
        <taxon>Eukaryota</taxon>
        <taxon>Metamonada</taxon>
        <taxon>Parabasalia</taxon>
        <taxon>Tritrichomonadida</taxon>
        <taxon>Tritrichomonadidae</taxon>
        <taxon>Tritrichomonas</taxon>
    </lineage>
</organism>
<gene>
    <name evidence="9" type="ORF">M9Y10_009784</name>
</gene>
<name>A0ABR2IRJ3_9EUKA</name>
<evidence type="ECO:0000313" key="10">
    <source>
        <dbReference type="Proteomes" id="UP001470230"/>
    </source>
</evidence>
<keyword evidence="6" id="KW-0833">Ubl conjugation pathway</keyword>
<accession>A0ABR2IRJ3</accession>
<keyword evidence="10" id="KW-1185">Reference proteome</keyword>
<keyword evidence="3" id="KW-0479">Metal-binding</keyword>
<evidence type="ECO:0000313" key="9">
    <source>
        <dbReference type="EMBL" id="KAK8866816.1"/>
    </source>
</evidence>
<comment type="pathway">
    <text evidence="1">Protein modification; protein ubiquitination.</text>
</comment>
<evidence type="ECO:0000256" key="4">
    <source>
        <dbReference type="ARBA" id="ARBA00022737"/>
    </source>
</evidence>
<keyword evidence="5" id="KW-0863">Zinc-finger</keyword>
<dbReference type="Proteomes" id="UP001470230">
    <property type="component" value="Unassembled WGS sequence"/>
</dbReference>
<keyword evidence="2" id="KW-0808">Transferase</keyword>
<dbReference type="InterPro" id="IPR051628">
    <property type="entry name" value="LUBAC_E3_Ligases"/>
</dbReference>
<dbReference type="Pfam" id="PF26200">
    <property type="entry name" value="Rcat_RNF216"/>
    <property type="match status" value="1"/>
</dbReference>
<dbReference type="CDD" id="cd20335">
    <property type="entry name" value="BRcat_RBR"/>
    <property type="match status" value="1"/>
</dbReference>
<dbReference type="PANTHER" id="PTHR22770">
    <property type="entry name" value="UBIQUITIN CONJUGATING ENZYME 7 INTERACTING PROTEIN-RELATED"/>
    <property type="match status" value="1"/>
</dbReference>
<evidence type="ECO:0000256" key="2">
    <source>
        <dbReference type="ARBA" id="ARBA00022679"/>
    </source>
</evidence>
<evidence type="ECO:0000256" key="5">
    <source>
        <dbReference type="ARBA" id="ARBA00022771"/>
    </source>
</evidence>
<proteinExistence type="predicted"/>
<protein>
    <recommendedName>
        <fullName evidence="8">RING-type domain-containing protein</fullName>
    </recommendedName>
</protein>
<dbReference type="PANTHER" id="PTHR22770:SF47">
    <property type="entry name" value="E3 UBIQUITIN-PROTEIN LIGASE RNF216"/>
    <property type="match status" value="1"/>
</dbReference>
<reference evidence="9 10" key="1">
    <citation type="submission" date="2024-04" db="EMBL/GenBank/DDBJ databases">
        <title>Tritrichomonas musculus Genome.</title>
        <authorList>
            <person name="Alves-Ferreira E."/>
            <person name="Grigg M."/>
            <person name="Lorenzi H."/>
            <person name="Galac M."/>
        </authorList>
    </citation>
    <scope>NUCLEOTIDE SEQUENCE [LARGE SCALE GENOMIC DNA]</scope>
    <source>
        <strain evidence="9 10">EAF2021</strain>
    </source>
</reference>
<dbReference type="SUPFAM" id="SSF57850">
    <property type="entry name" value="RING/U-box"/>
    <property type="match status" value="1"/>
</dbReference>
<evidence type="ECO:0000256" key="6">
    <source>
        <dbReference type="ARBA" id="ARBA00022786"/>
    </source>
</evidence>
<keyword evidence="7" id="KW-0862">Zinc</keyword>
<evidence type="ECO:0000259" key="8">
    <source>
        <dbReference type="PROSITE" id="PS51873"/>
    </source>
</evidence>
<evidence type="ECO:0000256" key="3">
    <source>
        <dbReference type="ARBA" id="ARBA00022723"/>
    </source>
</evidence>
<dbReference type="PROSITE" id="PS51873">
    <property type="entry name" value="TRIAD"/>
    <property type="match status" value="1"/>
</dbReference>
<evidence type="ECO:0000256" key="1">
    <source>
        <dbReference type="ARBA" id="ARBA00004906"/>
    </source>
</evidence>
<comment type="caution">
    <text evidence="9">The sequence shown here is derived from an EMBL/GenBank/DDBJ whole genome shotgun (WGS) entry which is preliminary data.</text>
</comment>
<dbReference type="Gene3D" id="1.20.120.1750">
    <property type="match status" value="1"/>
</dbReference>
<evidence type="ECO:0000256" key="7">
    <source>
        <dbReference type="ARBA" id="ARBA00022833"/>
    </source>
</evidence>
<feature type="domain" description="RING-type" evidence="8">
    <location>
        <begin position="5"/>
        <end position="214"/>
    </location>
</feature>
<dbReference type="InterPro" id="IPR044066">
    <property type="entry name" value="TRIAD_supradom"/>
</dbReference>
<dbReference type="EMBL" id="JAPFFF010000015">
    <property type="protein sequence ID" value="KAK8866816.1"/>
    <property type="molecule type" value="Genomic_DNA"/>
</dbReference>
<keyword evidence="4" id="KW-0677">Repeat</keyword>